<accession>A0AAV4VIU1</accession>
<evidence type="ECO:0000313" key="2">
    <source>
        <dbReference type="Proteomes" id="UP001054945"/>
    </source>
</evidence>
<sequence length="222" mass="25339">MGMNQQVTRVIDFFGEIYWVIQKATFKPSTHTNELSIDPSHSLAGSSDRSTFQDSPLNGQCHDHNLFSVFDMETLSALRSCIHCLRLLPQSVMFQSVRYIVYDIIVFDKVIGFQIGSERQEMTEVELRALFTKIFPADKKPSVYWACFLARCRVVIWPRHGAVYDTPVSGSPAVRTRSFAMSKWQQVFKKVVVFSCCGHEEVFLVRDFTTACPSGIVMGYRL</sequence>
<dbReference type="Proteomes" id="UP001054945">
    <property type="component" value="Unassembled WGS sequence"/>
</dbReference>
<organism evidence="1 2">
    <name type="scientific">Caerostris extrusa</name>
    <name type="common">Bark spider</name>
    <name type="synonym">Caerostris bankana</name>
    <dbReference type="NCBI Taxonomy" id="172846"/>
    <lineage>
        <taxon>Eukaryota</taxon>
        <taxon>Metazoa</taxon>
        <taxon>Ecdysozoa</taxon>
        <taxon>Arthropoda</taxon>
        <taxon>Chelicerata</taxon>
        <taxon>Arachnida</taxon>
        <taxon>Araneae</taxon>
        <taxon>Araneomorphae</taxon>
        <taxon>Entelegynae</taxon>
        <taxon>Araneoidea</taxon>
        <taxon>Araneidae</taxon>
        <taxon>Caerostris</taxon>
    </lineage>
</organism>
<name>A0AAV4VIU1_CAEEX</name>
<proteinExistence type="predicted"/>
<dbReference type="EMBL" id="BPLR01014626">
    <property type="protein sequence ID" value="GIY70107.1"/>
    <property type="molecule type" value="Genomic_DNA"/>
</dbReference>
<reference evidence="1 2" key="1">
    <citation type="submission" date="2021-06" db="EMBL/GenBank/DDBJ databases">
        <title>Caerostris extrusa draft genome.</title>
        <authorList>
            <person name="Kono N."/>
            <person name="Arakawa K."/>
        </authorList>
    </citation>
    <scope>NUCLEOTIDE SEQUENCE [LARGE SCALE GENOMIC DNA]</scope>
</reference>
<comment type="caution">
    <text evidence="1">The sequence shown here is derived from an EMBL/GenBank/DDBJ whole genome shotgun (WGS) entry which is preliminary data.</text>
</comment>
<gene>
    <name evidence="1" type="ORF">CEXT_414081</name>
</gene>
<keyword evidence="2" id="KW-1185">Reference proteome</keyword>
<evidence type="ECO:0000313" key="1">
    <source>
        <dbReference type="EMBL" id="GIY70107.1"/>
    </source>
</evidence>
<dbReference type="AlphaFoldDB" id="A0AAV4VIU1"/>
<protein>
    <submittedName>
        <fullName evidence="1">Uncharacterized protein</fullName>
    </submittedName>
</protein>